<keyword evidence="1" id="KW-1133">Transmembrane helix</keyword>
<proteinExistence type="predicted"/>
<dbReference type="OrthoDB" id="2055915at2"/>
<gene>
    <name evidence="2" type="ORF">H171_4535</name>
</gene>
<comment type="caution">
    <text evidence="2">The sequence shown here is derived from an EMBL/GenBank/DDBJ whole genome shotgun (WGS) entry which is preliminary data.</text>
</comment>
<organism evidence="2 3">
    <name type="scientific">[Clostridium] celerecrescens 18A</name>
    <dbReference type="NCBI Taxonomy" id="1286362"/>
    <lineage>
        <taxon>Bacteria</taxon>
        <taxon>Bacillati</taxon>
        <taxon>Bacillota</taxon>
        <taxon>Clostridia</taxon>
        <taxon>Lachnospirales</taxon>
        <taxon>Lachnospiraceae</taxon>
        <taxon>Lacrimispora</taxon>
    </lineage>
</organism>
<accession>A0A2M8ZBU1</accession>
<keyword evidence="1" id="KW-0472">Membrane</keyword>
<evidence type="ECO:0000313" key="3">
    <source>
        <dbReference type="Proteomes" id="UP000231092"/>
    </source>
</evidence>
<keyword evidence="1" id="KW-0812">Transmembrane</keyword>
<dbReference type="RefSeq" id="WP_152335600.1">
    <property type="nucleotide sequence ID" value="NZ_PGET01000001.1"/>
</dbReference>
<dbReference type="Proteomes" id="UP000231092">
    <property type="component" value="Unassembled WGS sequence"/>
</dbReference>
<evidence type="ECO:0000256" key="1">
    <source>
        <dbReference type="SAM" id="Phobius"/>
    </source>
</evidence>
<protein>
    <submittedName>
        <fullName evidence="2">Uncharacterized protein</fullName>
    </submittedName>
</protein>
<evidence type="ECO:0000313" key="2">
    <source>
        <dbReference type="EMBL" id="PJJ30914.1"/>
    </source>
</evidence>
<dbReference type="EMBL" id="PGET01000001">
    <property type="protein sequence ID" value="PJJ30914.1"/>
    <property type="molecule type" value="Genomic_DNA"/>
</dbReference>
<sequence>MNPFALAMMIVGCSVVWGGLFLCVGIALTKKPENK</sequence>
<reference evidence="2 3" key="1">
    <citation type="submission" date="2017-11" db="EMBL/GenBank/DDBJ databases">
        <title>Understudied soil microbes with underappreciated capabilities: Untangling the Clostridium saccharolyticum group.</title>
        <authorList>
            <person name="Leschine S."/>
        </authorList>
    </citation>
    <scope>NUCLEOTIDE SEQUENCE [LARGE SCALE GENOMIC DNA]</scope>
    <source>
        <strain evidence="2 3">18A</strain>
    </source>
</reference>
<name>A0A2M8ZBU1_9FIRM</name>
<dbReference type="NCBIfam" id="NF033493">
    <property type="entry name" value="MetS_like_NSS"/>
    <property type="match status" value="1"/>
</dbReference>
<dbReference type="AlphaFoldDB" id="A0A2M8ZBU1"/>
<feature type="transmembrane region" description="Helical" evidence="1">
    <location>
        <begin position="6"/>
        <end position="28"/>
    </location>
</feature>